<dbReference type="PhylomeDB" id="A7RS70"/>
<dbReference type="FunFam" id="3.40.525.10:FF:000042">
    <property type="entry name" value="Predicted protein"/>
    <property type="match status" value="1"/>
</dbReference>
<evidence type="ECO:0000259" key="3">
    <source>
        <dbReference type="PROSITE" id="PS50056"/>
    </source>
</evidence>
<dbReference type="PRINTS" id="PR00700">
    <property type="entry name" value="PRTYPHPHTASE"/>
</dbReference>
<gene>
    <name evidence="5" type="ORF">NEMVEDRAFT_v1g162155</name>
</gene>
<dbReference type="SMART" id="SM00516">
    <property type="entry name" value="SEC14"/>
    <property type="match status" value="1"/>
</dbReference>
<dbReference type="EMBL" id="DS469533">
    <property type="protein sequence ID" value="EDO45692.1"/>
    <property type="molecule type" value="Genomic_DNA"/>
</dbReference>
<dbReference type="PANTHER" id="PTHR19134:SF534">
    <property type="entry name" value="LD27988P"/>
    <property type="match status" value="1"/>
</dbReference>
<dbReference type="Pfam" id="PF00102">
    <property type="entry name" value="Y_phosphatase"/>
    <property type="match status" value="1"/>
</dbReference>
<evidence type="ECO:0000259" key="2">
    <source>
        <dbReference type="PROSITE" id="PS50055"/>
    </source>
</evidence>
<sequence>MKERQTSMAEIQPYSEQELEAIKAFLTEVNNERSEFGLSPVGTTTAVKFLTARKFDIDRALLLYKSYLEKCRVYCINDMSPYEDPLRQELLSGKFTILGRKRTTGDAINPLAVTTPSDKVSRPSNKVLTGMVFQLEQAIKSPLTQRSGLVLLYDMSNSSYKNFDFDLSQKILELLKGGYPARLKSVFIISPPLWFKAVLLILSSFLREKIRERIEILSIEQLQDRLPIGTIPKSLGGKLNVDHFSWLNQCMAAYSEKVGANEEPPPPPPPPRATTQTSSTNQTPSQTEVLPQGSRAVVAEDYPKFGEPAMRIMEFLAHVKGLGRRGIRRQYLELRNMPVEGTFLRTKLRANLRKNRYTDVLCVEETRVPLSPVDEDDCSDYIHANFTDGYRQHKAFIATQGPLPNTTSDFWRMVWEQGAMVIVMITRCMERGRVKCRRYWPEDGDCDDHVDLRVQHVETQEYEDHVERIFTIDHVQTGQSRTIIHFQMTSWPDFGVPSSAESCLHILGLVRQAQASAVLAMGPSWKGHPSGPPIVVHCSAGIGRTGTFCTLDINVSRLQHEGVCEIVNTVKYLRTQRAHMIQTPEQYEFCHLAVLEFALSLPSINGEDKQRIKEFLHAWRSTRDDDSESD</sequence>
<dbReference type="eggNOG" id="ENOG502QR81">
    <property type="taxonomic scope" value="Eukaryota"/>
</dbReference>
<dbReference type="SMART" id="SM00404">
    <property type="entry name" value="PTPc_motif"/>
    <property type="match status" value="1"/>
</dbReference>
<evidence type="ECO:0008006" key="7">
    <source>
        <dbReference type="Google" id="ProtNLM"/>
    </source>
</evidence>
<dbReference type="OMA" id="HMLYTAW"/>
<dbReference type="InterPro" id="IPR029021">
    <property type="entry name" value="Prot-tyrosine_phosphatase-like"/>
</dbReference>
<dbReference type="SUPFAM" id="SSF46938">
    <property type="entry name" value="CRAL/TRIO N-terminal domain"/>
    <property type="match status" value="1"/>
</dbReference>
<dbReference type="Proteomes" id="UP000001593">
    <property type="component" value="Unassembled WGS sequence"/>
</dbReference>
<dbReference type="InterPro" id="IPR001251">
    <property type="entry name" value="CRAL-TRIO_dom"/>
</dbReference>
<dbReference type="SUPFAM" id="SSF52087">
    <property type="entry name" value="CRAL/TRIO domain"/>
    <property type="match status" value="1"/>
</dbReference>
<evidence type="ECO:0000313" key="6">
    <source>
        <dbReference type="Proteomes" id="UP000001593"/>
    </source>
</evidence>
<evidence type="ECO:0000256" key="1">
    <source>
        <dbReference type="SAM" id="MobiDB-lite"/>
    </source>
</evidence>
<feature type="domain" description="CRAL-TRIO" evidence="4">
    <location>
        <begin position="83"/>
        <end position="243"/>
    </location>
</feature>
<dbReference type="InterPro" id="IPR003595">
    <property type="entry name" value="Tyr_Pase_cat"/>
</dbReference>
<dbReference type="CDD" id="cd00170">
    <property type="entry name" value="SEC14"/>
    <property type="match status" value="1"/>
</dbReference>
<dbReference type="PANTHER" id="PTHR19134">
    <property type="entry name" value="RECEPTOR-TYPE TYROSINE-PROTEIN PHOSPHATASE"/>
    <property type="match status" value="1"/>
</dbReference>
<dbReference type="FunFam" id="3.90.190.10:FF:000026">
    <property type="entry name" value="tyrosine-protein phosphatase non-receptor type 9"/>
    <property type="match status" value="1"/>
</dbReference>
<dbReference type="STRING" id="45351.A7RS70"/>
<feature type="domain" description="Tyrosine-protein phosphatase" evidence="2">
    <location>
        <begin position="327"/>
        <end position="597"/>
    </location>
</feature>
<dbReference type="InterPro" id="IPR000242">
    <property type="entry name" value="PTP_cat"/>
</dbReference>
<proteinExistence type="predicted"/>
<dbReference type="HOGENOM" id="CLU_016977_1_0_1"/>
<dbReference type="InterPro" id="IPR050348">
    <property type="entry name" value="Protein-Tyr_Phosphatase"/>
</dbReference>
<dbReference type="InterPro" id="IPR000387">
    <property type="entry name" value="Tyr_Pase_dom"/>
</dbReference>
<feature type="compositionally biased region" description="Pro residues" evidence="1">
    <location>
        <begin position="263"/>
        <end position="272"/>
    </location>
</feature>
<dbReference type="InterPro" id="IPR036865">
    <property type="entry name" value="CRAL-TRIO_dom_sf"/>
</dbReference>
<dbReference type="PROSITE" id="PS50191">
    <property type="entry name" value="CRAL_TRIO"/>
    <property type="match status" value="1"/>
</dbReference>
<dbReference type="PROSITE" id="PS00383">
    <property type="entry name" value="TYR_PHOSPHATASE_1"/>
    <property type="match status" value="1"/>
</dbReference>
<keyword evidence="6" id="KW-1185">Reference proteome</keyword>
<dbReference type="PROSITE" id="PS50055">
    <property type="entry name" value="TYR_PHOSPHATASE_PTP"/>
    <property type="match status" value="1"/>
</dbReference>
<dbReference type="Pfam" id="PF00650">
    <property type="entry name" value="CRAL_TRIO"/>
    <property type="match status" value="1"/>
</dbReference>
<dbReference type="CDD" id="cd14543">
    <property type="entry name" value="PTPc-N9"/>
    <property type="match status" value="1"/>
</dbReference>
<dbReference type="SUPFAM" id="SSF52799">
    <property type="entry name" value="(Phosphotyrosine protein) phosphatases II"/>
    <property type="match status" value="1"/>
</dbReference>
<name>A7RS70_NEMVE</name>
<protein>
    <recommendedName>
        <fullName evidence="7">Tyrosine-protein phosphatase non-receptor type 9</fullName>
    </recommendedName>
</protein>
<dbReference type="GO" id="GO:0007165">
    <property type="term" value="P:signal transduction"/>
    <property type="evidence" value="ECO:0000318"/>
    <property type="project" value="GO_Central"/>
</dbReference>
<dbReference type="Gene3D" id="3.40.525.10">
    <property type="entry name" value="CRAL-TRIO lipid binding domain"/>
    <property type="match status" value="1"/>
</dbReference>
<feature type="compositionally biased region" description="Low complexity" evidence="1">
    <location>
        <begin position="274"/>
        <end position="287"/>
    </location>
</feature>
<evidence type="ECO:0000259" key="4">
    <source>
        <dbReference type="PROSITE" id="PS50191"/>
    </source>
</evidence>
<accession>A7RS70</accession>
<dbReference type="GO" id="GO:0004725">
    <property type="term" value="F:protein tyrosine phosphatase activity"/>
    <property type="evidence" value="ECO:0000318"/>
    <property type="project" value="GO_Central"/>
</dbReference>
<evidence type="ECO:0000313" key="5">
    <source>
        <dbReference type="EMBL" id="EDO45692.1"/>
    </source>
</evidence>
<dbReference type="SMART" id="SM00194">
    <property type="entry name" value="PTPc"/>
    <property type="match status" value="1"/>
</dbReference>
<feature type="domain" description="Tyrosine specific protein phosphatases" evidence="3">
    <location>
        <begin position="504"/>
        <end position="588"/>
    </location>
</feature>
<dbReference type="PROSITE" id="PS50056">
    <property type="entry name" value="TYR_PHOSPHATASE_2"/>
    <property type="match status" value="1"/>
</dbReference>
<dbReference type="InParanoid" id="A7RS70"/>
<dbReference type="InterPro" id="IPR036273">
    <property type="entry name" value="CRAL/TRIO_N_dom_sf"/>
</dbReference>
<dbReference type="AlphaFoldDB" id="A7RS70"/>
<feature type="region of interest" description="Disordered" evidence="1">
    <location>
        <begin position="258"/>
        <end position="293"/>
    </location>
</feature>
<dbReference type="InterPro" id="IPR016130">
    <property type="entry name" value="Tyr_Pase_AS"/>
</dbReference>
<dbReference type="Gene3D" id="3.90.190.10">
    <property type="entry name" value="Protein tyrosine phosphatase superfamily"/>
    <property type="match status" value="1"/>
</dbReference>
<organism evidence="5 6">
    <name type="scientific">Nematostella vectensis</name>
    <name type="common">Starlet sea anemone</name>
    <dbReference type="NCBI Taxonomy" id="45351"/>
    <lineage>
        <taxon>Eukaryota</taxon>
        <taxon>Metazoa</taxon>
        <taxon>Cnidaria</taxon>
        <taxon>Anthozoa</taxon>
        <taxon>Hexacorallia</taxon>
        <taxon>Actiniaria</taxon>
        <taxon>Edwardsiidae</taxon>
        <taxon>Nematostella</taxon>
    </lineage>
</organism>
<reference evidence="5 6" key="1">
    <citation type="journal article" date="2007" name="Science">
        <title>Sea anemone genome reveals ancestral eumetazoan gene repertoire and genomic organization.</title>
        <authorList>
            <person name="Putnam N.H."/>
            <person name="Srivastava M."/>
            <person name="Hellsten U."/>
            <person name="Dirks B."/>
            <person name="Chapman J."/>
            <person name="Salamov A."/>
            <person name="Terry A."/>
            <person name="Shapiro H."/>
            <person name="Lindquist E."/>
            <person name="Kapitonov V.V."/>
            <person name="Jurka J."/>
            <person name="Genikhovich G."/>
            <person name="Grigoriev I.V."/>
            <person name="Lucas S.M."/>
            <person name="Steele R.E."/>
            <person name="Finnerty J.R."/>
            <person name="Technau U."/>
            <person name="Martindale M.Q."/>
            <person name="Rokhsar D.S."/>
        </authorList>
    </citation>
    <scope>NUCLEOTIDE SEQUENCE [LARGE SCALE GENOMIC DNA]</scope>
    <source>
        <strain evidence="6">CH2 X CH6</strain>
    </source>
</reference>